<dbReference type="InterPro" id="IPR022764">
    <property type="entry name" value="Peptidase_S54_rhomboid_dom"/>
</dbReference>
<evidence type="ECO:0000256" key="1">
    <source>
        <dbReference type="ARBA" id="ARBA00004141"/>
    </source>
</evidence>
<comment type="subcellular location">
    <subcellularLocation>
        <location evidence="1">Membrane</location>
        <topology evidence="1">Multi-pass membrane protein</topology>
    </subcellularLocation>
</comment>
<dbReference type="GO" id="GO:0016020">
    <property type="term" value="C:membrane"/>
    <property type="evidence" value="ECO:0007669"/>
    <property type="project" value="UniProtKB-SubCell"/>
</dbReference>
<protein>
    <submittedName>
        <fullName evidence="9">Membrane associated rhomboid family serine protease</fullName>
    </submittedName>
</protein>
<dbReference type="Gene3D" id="1.20.1540.10">
    <property type="entry name" value="Rhomboid-like"/>
    <property type="match status" value="1"/>
</dbReference>
<dbReference type="Pfam" id="PF01694">
    <property type="entry name" value="Rhomboid"/>
    <property type="match status" value="1"/>
</dbReference>
<accession>A0A4R1MK61</accession>
<name>A0A4R1MK61_9FIRM</name>
<feature type="transmembrane region" description="Helical" evidence="7">
    <location>
        <begin position="241"/>
        <end position="262"/>
    </location>
</feature>
<organism evidence="9 10">
    <name type="scientific">Natranaerovirga hydrolytica</name>
    <dbReference type="NCBI Taxonomy" id="680378"/>
    <lineage>
        <taxon>Bacteria</taxon>
        <taxon>Bacillati</taxon>
        <taxon>Bacillota</taxon>
        <taxon>Clostridia</taxon>
        <taxon>Lachnospirales</taxon>
        <taxon>Natranaerovirgaceae</taxon>
        <taxon>Natranaerovirga</taxon>
    </lineage>
</organism>
<evidence type="ECO:0000313" key="10">
    <source>
        <dbReference type="Proteomes" id="UP000294545"/>
    </source>
</evidence>
<evidence type="ECO:0000256" key="6">
    <source>
        <dbReference type="ARBA" id="ARBA00023136"/>
    </source>
</evidence>
<dbReference type="InterPro" id="IPR050925">
    <property type="entry name" value="Rhomboid_protease_S54"/>
</dbReference>
<dbReference type="InterPro" id="IPR035952">
    <property type="entry name" value="Rhomboid-like_sf"/>
</dbReference>
<dbReference type="EMBL" id="SMGQ01000012">
    <property type="protein sequence ID" value="TCK93116.1"/>
    <property type="molecule type" value="Genomic_DNA"/>
</dbReference>
<keyword evidence="3 7" id="KW-0812">Transmembrane</keyword>
<comment type="caution">
    <text evidence="9">The sequence shown here is derived from an EMBL/GenBank/DDBJ whole genome shotgun (WGS) entry which is preliminary data.</text>
</comment>
<feature type="transmembrane region" description="Helical" evidence="7">
    <location>
        <begin position="300"/>
        <end position="316"/>
    </location>
</feature>
<evidence type="ECO:0000256" key="3">
    <source>
        <dbReference type="ARBA" id="ARBA00022692"/>
    </source>
</evidence>
<evidence type="ECO:0000256" key="2">
    <source>
        <dbReference type="ARBA" id="ARBA00009045"/>
    </source>
</evidence>
<evidence type="ECO:0000256" key="4">
    <source>
        <dbReference type="ARBA" id="ARBA00022801"/>
    </source>
</evidence>
<sequence length="345" mass="39398">MQLHIDKVNETLELEGYQKVPTDVEFVSTFGTIRNNDLYLINIINLEENVWVSLEQYQLYKEITEKQFKSYGYNHIYLLNIYFIKEIDDLYTRLLSHDPDYENYLVDFHWVVHNNKVIISDNQPSNYLNVYDILNAVLRDKEYQEKIKIHHKTNKTPVTYTLIAINIAILILMELSGGSTNSLTLVNFGALFSPLIVYEKEFYRLFTAMFLHIGISHLFYNMFALYLFGTRLEKIMGHFKFSILYVIAGIGGSALSLGVAVYLDAIKLAAGASGAIYGLQGAALYITIKTKANLDGITEGLLWVMTFGGLFFGFASTNVDNYAHIGGLITGFLLMMWITKLKKCE</sequence>
<keyword evidence="9" id="KW-0645">Protease</keyword>
<feature type="transmembrane region" description="Helical" evidence="7">
    <location>
        <begin position="268"/>
        <end position="288"/>
    </location>
</feature>
<dbReference type="PANTHER" id="PTHR43731:SF14">
    <property type="entry name" value="PRESENILIN-ASSOCIATED RHOMBOID-LIKE PROTEIN, MITOCHONDRIAL"/>
    <property type="match status" value="1"/>
</dbReference>
<gene>
    <name evidence="9" type="ORF">EDC19_1294</name>
</gene>
<dbReference type="SUPFAM" id="SSF144091">
    <property type="entry name" value="Rhomboid-like"/>
    <property type="match status" value="1"/>
</dbReference>
<feature type="transmembrane region" description="Helical" evidence="7">
    <location>
        <begin position="158"/>
        <end position="177"/>
    </location>
</feature>
<feature type="transmembrane region" description="Helical" evidence="7">
    <location>
        <begin position="202"/>
        <end position="229"/>
    </location>
</feature>
<keyword evidence="6 7" id="KW-0472">Membrane</keyword>
<dbReference type="AlphaFoldDB" id="A0A4R1MK61"/>
<feature type="domain" description="Peptidase S54 rhomboid" evidence="8">
    <location>
        <begin position="200"/>
        <end position="337"/>
    </location>
</feature>
<evidence type="ECO:0000256" key="5">
    <source>
        <dbReference type="ARBA" id="ARBA00022989"/>
    </source>
</evidence>
<evidence type="ECO:0000256" key="7">
    <source>
        <dbReference type="SAM" id="Phobius"/>
    </source>
</evidence>
<comment type="similarity">
    <text evidence="2">Belongs to the peptidase S54 family.</text>
</comment>
<keyword evidence="5 7" id="KW-1133">Transmembrane helix</keyword>
<reference evidence="9 10" key="1">
    <citation type="submission" date="2019-03" db="EMBL/GenBank/DDBJ databases">
        <title>Genomic Encyclopedia of Type Strains, Phase IV (KMG-IV): sequencing the most valuable type-strain genomes for metagenomic binning, comparative biology and taxonomic classification.</title>
        <authorList>
            <person name="Goeker M."/>
        </authorList>
    </citation>
    <scope>NUCLEOTIDE SEQUENCE [LARGE SCALE GENOMIC DNA]</scope>
    <source>
        <strain evidence="9 10">DSM 24176</strain>
    </source>
</reference>
<dbReference type="PANTHER" id="PTHR43731">
    <property type="entry name" value="RHOMBOID PROTEASE"/>
    <property type="match status" value="1"/>
</dbReference>
<dbReference type="OrthoDB" id="9813074at2"/>
<dbReference type="GO" id="GO:0006508">
    <property type="term" value="P:proteolysis"/>
    <property type="evidence" value="ECO:0007669"/>
    <property type="project" value="UniProtKB-KW"/>
</dbReference>
<keyword evidence="10" id="KW-1185">Reference proteome</keyword>
<feature type="transmembrane region" description="Helical" evidence="7">
    <location>
        <begin position="322"/>
        <end position="339"/>
    </location>
</feature>
<dbReference type="RefSeq" id="WP_132282030.1">
    <property type="nucleotide sequence ID" value="NZ_SMGQ01000012.1"/>
</dbReference>
<dbReference type="Proteomes" id="UP000294545">
    <property type="component" value="Unassembled WGS sequence"/>
</dbReference>
<keyword evidence="4" id="KW-0378">Hydrolase</keyword>
<evidence type="ECO:0000313" key="9">
    <source>
        <dbReference type="EMBL" id="TCK93116.1"/>
    </source>
</evidence>
<evidence type="ECO:0000259" key="8">
    <source>
        <dbReference type="Pfam" id="PF01694"/>
    </source>
</evidence>
<dbReference type="GO" id="GO:0004252">
    <property type="term" value="F:serine-type endopeptidase activity"/>
    <property type="evidence" value="ECO:0007669"/>
    <property type="project" value="InterPro"/>
</dbReference>
<proteinExistence type="inferred from homology"/>